<dbReference type="InterPro" id="IPR020449">
    <property type="entry name" value="Tscrpt_reg_AraC-type_HTH"/>
</dbReference>
<dbReference type="PANTHER" id="PTHR43280:SF10">
    <property type="entry name" value="REGULATORY PROTEIN POCR"/>
    <property type="match status" value="1"/>
</dbReference>
<reference evidence="4 5" key="1">
    <citation type="submission" date="2016-03" db="EMBL/GenBank/DDBJ databases">
        <title>Pediococcus and Lactobacillus from brewery environment - whole genome sequencing and assembly.</title>
        <authorList>
            <person name="Behr J."/>
            <person name="Geissler A.J."/>
            <person name="Vogel R.F."/>
        </authorList>
    </citation>
    <scope>NUCLEOTIDE SEQUENCE [LARGE SCALE GENOMIC DNA]</scope>
    <source>
        <strain evidence="4 5">TMW 1.1989</strain>
    </source>
</reference>
<dbReference type="GO" id="GO:0003700">
    <property type="term" value="F:DNA-binding transcription factor activity"/>
    <property type="evidence" value="ECO:0007669"/>
    <property type="project" value="InterPro"/>
</dbReference>
<dbReference type="InterPro" id="IPR018771">
    <property type="entry name" value="PocR_dom"/>
</dbReference>
<accession>A0A192GY93</accession>
<dbReference type="SMART" id="SM00342">
    <property type="entry name" value="HTH_ARAC"/>
    <property type="match status" value="1"/>
</dbReference>
<keyword evidence="3" id="KW-0804">Transcription</keyword>
<dbReference type="EMBL" id="CP014873">
    <property type="protein sequence ID" value="ANK61484.1"/>
    <property type="molecule type" value="Genomic_DNA"/>
</dbReference>
<organism evidence="4 5">
    <name type="scientific">Loigolactobacillus backii</name>
    <dbReference type="NCBI Taxonomy" id="375175"/>
    <lineage>
        <taxon>Bacteria</taxon>
        <taxon>Bacillati</taxon>
        <taxon>Bacillota</taxon>
        <taxon>Bacilli</taxon>
        <taxon>Lactobacillales</taxon>
        <taxon>Lactobacillaceae</taxon>
        <taxon>Loigolactobacillus</taxon>
    </lineage>
</organism>
<dbReference type="Proteomes" id="UP000078582">
    <property type="component" value="Chromosome"/>
</dbReference>
<dbReference type="OrthoDB" id="9788446at2"/>
<dbReference type="InterPro" id="IPR009057">
    <property type="entry name" value="Homeodomain-like_sf"/>
</dbReference>
<keyword evidence="5" id="KW-1185">Reference proteome</keyword>
<protein>
    <submittedName>
        <fullName evidence="4">Transcriptional regulator</fullName>
    </submittedName>
</protein>
<dbReference type="PANTHER" id="PTHR43280">
    <property type="entry name" value="ARAC-FAMILY TRANSCRIPTIONAL REGULATOR"/>
    <property type="match status" value="1"/>
</dbReference>
<evidence type="ECO:0000256" key="3">
    <source>
        <dbReference type="ARBA" id="ARBA00023163"/>
    </source>
</evidence>
<keyword evidence="1" id="KW-0805">Transcription regulation</keyword>
<sequence length="335" mass="37267">MLNRQTYLVSNQKVLDKILQEFTAATDLPTILVDTQGNALTSSHGFTPFCQLMRQNEATQKLCQNCDVAGGHLALNNKRATPYLCHAGLVDFSYPIKLDDQVIAYIICGQAKVKDGAELQPITEQKNTLSTNAALKSAYTALPFVNLDKVKAAAKLLQMIINNYLTDIVDQTLTVGPFSSVPKSVQQGVASANDEVWATNNQAAQTANIDFKIQPAAAQTVIDHPQKAEIKKAIVYINSHLNETITLNAVAKHVFLSSYYLSKLFKKEMNINFVDYVNRKKIDRAIILLQDATWSIDSIAHNLGFSQTSYFSKTFKKTTELSPSQYRKQIQKNNE</sequence>
<keyword evidence="2" id="KW-0238">DNA-binding</keyword>
<evidence type="ECO:0000313" key="4">
    <source>
        <dbReference type="EMBL" id="ANK61484.1"/>
    </source>
</evidence>
<dbReference type="PROSITE" id="PS00041">
    <property type="entry name" value="HTH_ARAC_FAMILY_1"/>
    <property type="match status" value="1"/>
</dbReference>
<proteinExistence type="predicted"/>
<dbReference type="InterPro" id="IPR018060">
    <property type="entry name" value="HTH_AraC"/>
</dbReference>
<dbReference type="PRINTS" id="PR00032">
    <property type="entry name" value="HTHARAC"/>
</dbReference>
<name>A0A192GY93_9LACO</name>
<dbReference type="GO" id="GO:0043565">
    <property type="term" value="F:sequence-specific DNA binding"/>
    <property type="evidence" value="ECO:0007669"/>
    <property type="project" value="InterPro"/>
</dbReference>
<dbReference type="PROSITE" id="PS01124">
    <property type="entry name" value="HTH_ARAC_FAMILY_2"/>
    <property type="match status" value="1"/>
</dbReference>
<evidence type="ECO:0000256" key="2">
    <source>
        <dbReference type="ARBA" id="ARBA00023125"/>
    </source>
</evidence>
<dbReference type="STRING" id="375175.AYR53_01125"/>
<dbReference type="Pfam" id="PF10114">
    <property type="entry name" value="PocR"/>
    <property type="match status" value="1"/>
</dbReference>
<dbReference type="InterPro" id="IPR018062">
    <property type="entry name" value="HTH_AraC-typ_CS"/>
</dbReference>
<dbReference type="Pfam" id="PF12833">
    <property type="entry name" value="HTH_18"/>
    <property type="match status" value="1"/>
</dbReference>
<dbReference type="GeneID" id="42980838"/>
<evidence type="ECO:0000256" key="1">
    <source>
        <dbReference type="ARBA" id="ARBA00023015"/>
    </source>
</evidence>
<dbReference type="Gene3D" id="1.10.10.60">
    <property type="entry name" value="Homeodomain-like"/>
    <property type="match status" value="2"/>
</dbReference>
<dbReference type="RefSeq" id="WP_068279769.1">
    <property type="nucleotide sequence ID" value="NZ_CP014873.1"/>
</dbReference>
<dbReference type="AlphaFoldDB" id="A0A192GY93"/>
<dbReference type="SUPFAM" id="SSF46689">
    <property type="entry name" value="Homeodomain-like"/>
    <property type="match status" value="2"/>
</dbReference>
<evidence type="ECO:0000313" key="5">
    <source>
        <dbReference type="Proteomes" id="UP000078582"/>
    </source>
</evidence>
<gene>
    <name evidence="4" type="ORF">AYR53_01125</name>
</gene>